<comment type="catalytic activity">
    <reaction evidence="15">
        <text>[(1-&gt;4)-N-acetyl-beta-D-glucosaminyl](n) + UDP-N-acetyl-alpha-D-glucosamine = [(1-&gt;4)-N-acetyl-beta-D-glucosaminyl](n+1) + UDP + H(+)</text>
        <dbReference type="Rhea" id="RHEA:16637"/>
        <dbReference type="Rhea" id="RHEA-COMP:9593"/>
        <dbReference type="Rhea" id="RHEA-COMP:9595"/>
        <dbReference type="ChEBI" id="CHEBI:15378"/>
        <dbReference type="ChEBI" id="CHEBI:17029"/>
        <dbReference type="ChEBI" id="CHEBI:57705"/>
        <dbReference type="ChEBI" id="CHEBI:58223"/>
        <dbReference type="EC" id="2.4.1.16"/>
    </reaction>
</comment>
<dbReference type="GO" id="GO:0004100">
    <property type="term" value="F:chitin synthase activity"/>
    <property type="evidence" value="ECO:0007669"/>
    <property type="project" value="UniProtKB-EC"/>
</dbReference>
<dbReference type="Gene3D" id="3.10.120.10">
    <property type="entry name" value="Cytochrome b5-like heme/steroid binding domain"/>
    <property type="match status" value="1"/>
</dbReference>
<dbReference type="SUPFAM" id="SSF109715">
    <property type="entry name" value="DEK C-terminal domain"/>
    <property type="match status" value="1"/>
</dbReference>
<dbReference type="EMBL" id="JH711576">
    <property type="protein sequence ID" value="EIW83186.1"/>
    <property type="molecule type" value="Genomic_DNA"/>
</dbReference>
<evidence type="ECO:0000256" key="12">
    <source>
        <dbReference type="ARBA" id="ARBA00023175"/>
    </source>
</evidence>
<keyword evidence="12 16" id="KW-0505">Motor protein</keyword>
<dbReference type="GeneID" id="19211306"/>
<dbReference type="Gene3D" id="1.10.10.820">
    <property type="match status" value="1"/>
</dbReference>
<dbReference type="InterPro" id="IPR001609">
    <property type="entry name" value="Myosin_head_motor_dom-like"/>
</dbReference>
<feature type="transmembrane region" description="Helical" evidence="18">
    <location>
        <begin position="1658"/>
        <end position="1682"/>
    </location>
</feature>
<comment type="caution">
    <text evidence="22">The sequence shown here is derived from an EMBL/GenBank/DDBJ whole genome shotgun (WGS) entry which is preliminary data.</text>
</comment>
<feature type="domain" description="Myosin motor" evidence="20">
    <location>
        <begin position="21"/>
        <end position="774"/>
    </location>
</feature>
<dbReference type="Gene3D" id="1.10.10.60">
    <property type="entry name" value="Homeodomain-like"/>
    <property type="match status" value="1"/>
</dbReference>
<dbReference type="GO" id="GO:0016459">
    <property type="term" value="C:myosin complex"/>
    <property type="evidence" value="ECO:0007669"/>
    <property type="project" value="UniProtKB-KW"/>
</dbReference>
<feature type="transmembrane region" description="Helical" evidence="18">
    <location>
        <begin position="902"/>
        <end position="919"/>
    </location>
</feature>
<keyword evidence="23" id="KW-1185">Reference proteome</keyword>
<gene>
    <name evidence="22" type="ORF">CONPUDRAFT_89159</name>
</gene>
<feature type="domain" description="Cytochrome b5 heme-binding" evidence="19">
    <location>
        <begin position="967"/>
        <end position="1029"/>
    </location>
</feature>
<evidence type="ECO:0000256" key="16">
    <source>
        <dbReference type="PROSITE-ProRule" id="PRU00782"/>
    </source>
</evidence>
<dbReference type="GO" id="GO:0030428">
    <property type="term" value="C:cell septum"/>
    <property type="evidence" value="ECO:0007669"/>
    <property type="project" value="TreeGrafter"/>
</dbReference>
<feature type="transmembrane region" description="Helical" evidence="18">
    <location>
        <begin position="1209"/>
        <end position="1230"/>
    </location>
</feature>
<feature type="region of interest" description="Disordered" evidence="17">
    <location>
        <begin position="1733"/>
        <end position="1812"/>
    </location>
</feature>
<evidence type="ECO:0000256" key="3">
    <source>
        <dbReference type="ARBA" id="ARBA00022475"/>
    </source>
</evidence>
<keyword evidence="3" id="KW-1003">Cell membrane</keyword>
<dbReference type="Gene3D" id="1.20.58.530">
    <property type="match status" value="1"/>
</dbReference>
<evidence type="ECO:0000256" key="13">
    <source>
        <dbReference type="ARBA" id="ARBA00023180"/>
    </source>
</evidence>
<feature type="compositionally biased region" description="Polar residues" evidence="17">
    <location>
        <begin position="1764"/>
        <end position="1773"/>
    </location>
</feature>
<feature type="region of interest" description="Disordered" evidence="17">
    <location>
        <begin position="778"/>
        <end position="812"/>
    </location>
</feature>
<dbReference type="PROSITE" id="PS51998">
    <property type="entry name" value="DEK_C"/>
    <property type="match status" value="1"/>
</dbReference>
<dbReference type="GO" id="GO:0006031">
    <property type="term" value="P:chitin biosynthetic process"/>
    <property type="evidence" value="ECO:0007669"/>
    <property type="project" value="TreeGrafter"/>
</dbReference>
<evidence type="ECO:0000313" key="23">
    <source>
        <dbReference type="Proteomes" id="UP000053558"/>
    </source>
</evidence>
<evidence type="ECO:0000259" key="20">
    <source>
        <dbReference type="PROSITE" id="PS51456"/>
    </source>
</evidence>
<dbReference type="PROSITE" id="PS50255">
    <property type="entry name" value="CYTOCHROME_B5_2"/>
    <property type="match status" value="1"/>
</dbReference>
<dbReference type="Pfam" id="PF00173">
    <property type="entry name" value="Cyt-b5"/>
    <property type="match status" value="1"/>
</dbReference>
<sequence>MASAPPSVVPQAISSGELADLISTTGTATLYPSDDAILAVLHARFRADLPYTSIGTTNLVVLNPCKSLASVNDASAKEYEERCYKETKLGLTDARRAPQPHVYDLAAKIYLLMRRRNEPQAVIARGVTGSGKTASSRLLVDQLLRLSAHSKKEGKLVEQIKAFDTLLQSFGHAKTQTNANASRFIRYTELHFNYRGRINSTKVLAFGLDKSRLARLSHDERSYHVFYQLLAGATPSERDYLGLEGPPDYALLASSGCYRLPAGPFNDDGISCDDLRAAMKVLGFKSKHVSSIWSVLTAILVLSNIEFAEADSQDTSAYVLNLPILQHAARLLGVAPEDLSDSLTYKTTYVRKELYTVLLNAQQSTIQRDQLIRNLYAILFAFIVESANHKLAPTSAAEALPSKVILLDQPGFQSRTSETTATTVGSTLISAERNGFDEFCINFADEVIQSHIFRNIFDDNAYHNSQALADGIPLPQVEVLDNAACTELLRGPYSVARNSRKPSGLLGVADKASSSYKSGKGGESRNDDLLQEMSAKFGMHTSFVKPSSPDEKRSFSIKHYVGPCSYDTSNFVEKNADIIDPAFVTLLRESSDTFVTKLVSGPGLSTELHEADNETIVQAQISLRPLRSPSSLGAAEDSSPRLNPAKIYPVTTQLNQSLWDVLAAMDNAKLWTLSCIRPNDNGFSNSFDKRRVKSQIRALLLPSVVARRSLEYVASMGQTEFCDRYCPTTRGSTAERIRQCARSYGWVESSDYAMGQNQVWLSYFAWKVVEDVLRTAEKEQKNMTHEDSEDDDSLSLPHEGTMDNQPSPVVDTSNYRTSYFDGSPAADYPMSRSPAGFDGYAPSHFVPAGYPATPAEEAGSMYKAEAYGDTPPLVAGTDLQSVPKDHEQIIEEQLPATRQRRIWLFLVTITTFFIPDFLLSWLGRMKRPDVRLAWREKFTIFFLILLLNGIVLFYIIVFGRLLCPNFDKAWTANEVAQHTGTNDFYVSIQGKVYDVSNFVHGDHSDISGEPSNGEDTLDYLAGTDLTYYFPPPLTLACSGLVIDTSVAITIKNSSSMTVPTAKHSSGAQAPTSNTALDNTDWYTATYLPKINQYYKGALVWEPSDISGQAADTNIERVWAIYDNSIYDLTDYVYTTTSIDQNVATYQFLDKNLVDVFTEQAGQDITSSLNSVLDAMGTENKTANMDCLNNAFYWGETDFRYTARCQVQNVLLLVFSSILMASMGLKFLAALQLGHKKHPELLDKFVLCQVPCYTEGEDSLRRTIDSLAALDYDDKRKLIFIICDGNIIGGGNERPTPSIVLDILGVNPSHDPEPLMFKSIGEGSQKLNYGKIYSGLYEFEGHVVPYVVVVKVGKPTERSRPGNRGKRDSQILLLQYLNRVHFNSPMSPLELEIYHQMRNVIGIDPAFYEYIFTVDADTTVTPPSLNRLVASAADDSNIIGICGETKLQNEEGSWWTMIQVYEYYISHNLSKAFESLFGSVSCLPGCFTLYRIRTADKGRPVIISSRVIDEYAENHVDTLHKKNLFSLGEDRFLTTLLMKHFPTYKTKFTSEAIARTVAPVSWRVLFSQRRRWINSTVHNLCELALLPDLCGVCCFSMRFFVYLDLIGTLILPATVIYLLYLIIVVSSGQSAFPLISIIMIAVVYGLQALIFIIKREFMLVGWMVVYLLSYPVYSFFLPIYSFWRMDEFGWGNTRVVLDAGGNKKVITNTDDRFNETMIPYKTFAEYEAETWESQSNKNTGLDANAMNSGYSMHMPPSQPRLAPSAQMSSYNTHGSVGGDYYRDTNMTNPNSRTPSRPASRSAHPSFYPSASQEKLNMAPPSYHPMASGGMGSVYGMTPPGSQMNMSMHGTGSLGGLGGPPQLPFGNGGGMRPNSTFSMATTVFAGPNTNPNPSDEELYTALRNYLSTQDLMTVTKKTAREAIAARFPRADLTSRRDFLNQAIDSILSSP</sequence>
<evidence type="ECO:0000256" key="2">
    <source>
        <dbReference type="ARBA" id="ARBA00012543"/>
    </source>
</evidence>
<keyword evidence="6 18" id="KW-0812">Transmembrane</keyword>
<dbReference type="SMART" id="SM01117">
    <property type="entry name" value="Cyt-b5"/>
    <property type="match status" value="2"/>
</dbReference>
<dbReference type="InterPro" id="IPR036400">
    <property type="entry name" value="Cyt_B5-like_heme/steroid_sf"/>
</dbReference>
<keyword evidence="13" id="KW-0325">Glycoprotein</keyword>
<dbReference type="PRINTS" id="PR00193">
    <property type="entry name" value="MYOSINHEAVY"/>
</dbReference>
<dbReference type="InterPro" id="IPR001199">
    <property type="entry name" value="Cyt_B5-like_heme/steroid-bd"/>
</dbReference>
<evidence type="ECO:0000256" key="6">
    <source>
        <dbReference type="ARBA" id="ARBA00022692"/>
    </source>
</evidence>
<evidence type="ECO:0000256" key="5">
    <source>
        <dbReference type="ARBA" id="ARBA00022679"/>
    </source>
</evidence>
<evidence type="ECO:0000313" key="22">
    <source>
        <dbReference type="EMBL" id="EIW83186.1"/>
    </source>
</evidence>
<dbReference type="PANTHER" id="PTHR22914:SF13">
    <property type="entry name" value="CHITIN SYNTHASE"/>
    <property type="match status" value="1"/>
</dbReference>
<dbReference type="Gene3D" id="3.40.850.10">
    <property type="entry name" value="Kinesin motor domain"/>
    <property type="match status" value="1"/>
</dbReference>
<dbReference type="SUPFAM" id="SSF55856">
    <property type="entry name" value="Cytochrome b5-like heme/steroid binding domain"/>
    <property type="match status" value="1"/>
</dbReference>
<feature type="region of interest" description="Actin-binding" evidence="16">
    <location>
        <begin position="658"/>
        <end position="680"/>
    </location>
</feature>
<evidence type="ECO:0000256" key="1">
    <source>
        <dbReference type="ARBA" id="ARBA00004651"/>
    </source>
</evidence>
<keyword evidence="5 22" id="KW-0808">Transferase</keyword>
<evidence type="ECO:0000256" key="15">
    <source>
        <dbReference type="ARBA" id="ARBA00048014"/>
    </source>
</evidence>
<dbReference type="InterPro" id="IPR029044">
    <property type="entry name" value="Nucleotide-diphossugar_trans"/>
</dbReference>
<keyword evidence="11 18" id="KW-0472">Membrane</keyword>
<comment type="similarity">
    <text evidence="16">Belongs to the TRAFAC class myosin-kinesin ATPase superfamily. Myosin family.</text>
</comment>
<reference evidence="23" key="1">
    <citation type="journal article" date="2012" name="Science">
        <title>The Paleozoic origin of enzymatic lignin decomposition reconstructed from 31 fungal genomes.</title>
        <authorList>
            <person name="Floudas D."/>
            <person name="Binder M."/>
            <person name="Riley R."/>
            <person name="Barry K."/>
            <person name="Blanchette R.A."/>
            <person name="Henrissat B."/>
            <person name="Martinez A.T."/>
            <person name="Otillar R."/>
            <person name="Spatafora J.W."/>
            <person name="Yadav J.S."/>
            <person name="Aerts A."/>
            <person name="Benoit I."/>
            <person name="Boyd A."/>
            <person name="Carlson A."/>
            <person name="Copeland A."/>
            <person name="Coutinho P.M."/>
            <person name="de Vries R.P."/>
            <person name="Ferreira P."/>
            <person name="Findley K."/>
            <person name="Foster B."/>
            <person name="Gaskell J."/>
            <person name="Glotzer D."/>
            <person name="Gorecki P."/>
            <person name="Heitman J."/>
            <person name="Hesse C."/>
            <person name="Hori C."/>
            <person name="Igarashi K."/>
            <person name="Jurgens J.A."/>
            <person name="Kallen N."/>
            <person name="Kersten P."/>
            <person name="Kohler A."/>
            <person name="Kuees U."/>
            <person name="Kumar T.K.A."/>
            <person name="Kuo A."/>
            <person name="LaButti K."/>
            <person name="Larrondo L.F."/>
            <person name="Lindquist E."/>
            <person name="Ling A."/>
            <person name="Lombard V."/>
            <person name="Lucas S."/>
            <person name="Lundell T."/>
            <person name="Martin R."/>
            <person name="McLaughlin D.J."/>
            <person name="Morgenstern I."/>
            <person name="Morin E."/>
            <person name="Murat C."/>
            <person name="Nagy L.G."/>
            <person name="Nolan M."/>
            <person name="Ohm R.A."/>
            <person name="Patyshakuliyeva A."/>
            <person name="Rokas A."/>
            <person name="Ruiz-Duenas F.J."/>
            <person name="Sabat G."/>
            <person name="Salamov A."/>
            <person name="Samejima M."/>
            <person name="Schmutz J."/>
            <person name="Slot J.C."/>
            <person name="St John F."/>
            <person name="Stenlid J."/>
            <person name="Sun H."/>
            <person name="Sun S."/>
            <person name="Syed K."/>
            <person name="Tsang A."/>
            <person name="Wiebenga A."/>
            <person name="Young D."/>
            <person name="Pisabarro A."/>
            <person name="Eastwood D.C."/>
            <person name="Martin F."/>
            <person name="Cullen D."/>
            <person name="Grigoriev I.V."/>
            <person name="Hibbett D.S."/>
        </authorList>
    </citation>
    <scope>NUCLEOTIDE SEQUENCE [LARGE SCALE GENOMIC DNA]</scope>
    <source>
        <strain evidence="23">RWD-64-598 SS2</strain>
    </source>
</reference>
<evidence type="ECO:0000256" key="7">
    <source>
        <dbReference type="ARBA" id="ARBA00022741"/>
    </source>
</evidence>
<feature type="transmembrane region" description="Helical" evidence="18">
    <location>
        <begin position="1630"/>
        <end position="1651"/>
    </location>
</feature>
<dbReference type="InterPro" id="IPR036037">
    <property type="entry name" value="MYSc_Myo17"/>
</dbReference>
<evidence type="ECO:0000259" key="21">
    <source>
        <dbReference type="PROSITE" id="PS51998"/>
    </source>
</evidence>
<evidence type="ECO:0000256" key="9">
    <source>
        <dbReference type="ARBA" id="ARBA00022989"/>
    </source>
</evidence>
<dbReference type="Proteomes" id="UP000053558">
    <property type="component" value="Unassembled WGS sequence"/>
</dbReference>
<keyword evidence="8 16" id="KW-0067">ATP-binding</keyword>
<feature type="compositionally biased region" description="Polar residues" evidence="17">
    <location>
        <begin position="1733"/>
        <end position="1749"/>
    </location>
</feature>
<evidence type="ECO:0000256" key="11">
    <source>
        <dbReference type="ARBA" id="ARBA00023136"/>
    </source>
</evidence>
<feature type="binding site" evidence="16">
    <location>
        <begin position="126"/>
        <end position="133"/>
    </location>
    <ligand>
        <name>ATP</name>
        <dbReference type="ChEBI" id="CHEBI:30616"/>
    </ligand>
</feature>
<dbReference type="Gene3D" id="1.20.120.720">
    <property type="entry name" value="Myosin VI head, motor domain, U50 subdomain"/>
    <property type="match status" value="1"/>
</dbReference>
<evidence type="ECO:0000259" key="19">
    <source>
        <dbReference type="PROSITE" id="PS50255"/>
    </source>
</evidence>
<organism evidence="22 23">
    <name type="scientific">Coniophora puteana (strain RWD-64-598)</name>
    <name type="common">Brown rot fungus</name>
    <dbReference type="NCBI Taxonomy" id="741705"/>
    <lineage>
        <taxon>Eukaryota</taxon>
        <taxon>Fungi</taxon>
        <taxon>Dikarya</taxon>
        <taxon>Basidiomycota</taxon>
        <taxon>Agaricomycotina</taxon>
        <taxon>Agaricomycetes</taxon>
        <taxon>Agaricomycetidae</taxon>
        <taxon>Boletales</taxon>
        <taxon>Coniophorineae</taxon>
        <taxon>Coniophoraceae</taxon>
        <taxon>Coniophora</taxon>
    </lineage>
</organism>
<keyword evidence="14 16" id="KW-0009">Actin-binding</keyword>
<protein>
    <recommendedName>
        <fullName evidence="2">chitin synthase</fullName>
        <ecNumber evidence="2">2.4.1.16</ecNumber>
    </recommendedName>
</protein>
<dbReference type="Pfam" id="PF00063">
    <property type="entry name" value="Myosin_head"/>
    <property type="match status" value="1"/>
</dbReference>
<comment type="subcellular location">
    <subcellularLocation>
        <location evidence="1">Cell membrane</location>
        <topology evidence="1">Multi-pass membrane protein</topology>
    </subcellularLocation>
</comment>
<dbReference type="CDD" id="cd14879">
    <property type="entry name" value="MYSc_Myo17"/>
    <property type="match status" value="1"/>
</dbReference>
<dbReference type="InterPro" id="IPR004835">
    <property type="entry name" value="Chitin_synth"/>
</dbReference>
<dbReference type="OMA" id="DYWISIR"/>
<keyword evidence="9 18" id="KW-1133">Transmembrane helix</keyword>
<evidence type="ECO:0000256" key="14">
    <source>
        <dbReference type="ARBA" id="ARBA00023203"/>
    </source>
</evidence>
<evidence type="ECO:0000256" key="17">
    <source>
        <dbReference type="SAM" id="MobiDB-lite"/>
    </source>
</evidence>
<evidence type="ECO:0000256" key="4">
    <source>
        <dbReference type="ARBA" id="ARBA00022676"/>
    </source>
</evidence>
<accession>A0A5M3MVM6</accession>
<proteinExistence type="inferred from homology"/>
<feature type="domain" description="DEK-C" evidence="21">
    <location>
        <begin position="1890"/>
        <end position="1946"/>
    </location>
</feature>
<evidence type="ECO:0000256" key="8">
    <source>
        <dbReference type="ARBA" id="ARBA00022840"/>
    </source>
</evidence>
<feature type="compositionally biased region" description="Low complexity" evidence="17">
    <location>
        <begin position="1790"/>
        <end position="1804"/>
    </location>
</feature>
<dbReference type="Pfam" id="PF08766">
    <property type="entry name" value="DEK_C"/>
    <property type="match status" value="1"/>
</dbReference>
<dbReference type="InterPro" id="IPR036961">
    <property type="entry name" value="Kinesin_motor_dom_sf"/>
</dbReference>
<dbReference type="OrthoDB" id="370884at2759"/>
<keyword evidence="4" id="KW-0328">Glycosyltransferase</keyword>
<dbReference type="GO" id="GO:0003779">
    <property type="term" value="F:actin binding"/>
    <property type="evidence" value="ECO:0007669"/>
    <property type="project" value="UniProtKB-KW"/>
</dbReference>
<dbReference type="SUPFAM" id="SSF52540">
    <property type="entry name" value="P-loop containing nucleoside triphosphate hydrolases"/>
    <property type="match status" value="1"/>
</dbReference>
<evidence type="ECO:0000256" key="10">
    <source>
        <dbReference type="ARBA" id="ARBA00023123"/>
    </source>
</evidence>
<dbReference type="Pfam" id="PF03142">
    <property type="entry name" value="Chitin_synth_2"/>
    <property type="match status" value="1"/>
</dbReference>
<dbReference type="PANTHER" id="PTHR22914">
    <property type="entry name" value="CHITIN SYNTHASE"/>
    <property type="match status" value="1"/>
</dbReference>
<dbReference type="SUPFAM" id="SSF53448">
    <property type="entry name" value="Nucleotide-diphospho-sugar transferases"/>
    <property type="match status" value="1"/>
</dbReference>
<dbReference type="GO" id="GO:0005524">
    <property type="term" value="F:ATP binding"/>
    <property type="evidence" value="ECO:0007669"/>
    <property type="project" value="UniProtKB-UniRule"/>
</dbReference>
<dbReference type="RefSeq" id="XP_007767015.1">
    <property type="nucleotide sequence ID" value="XM_007768825.1"/>
</dbReference>
<dbReference type="InterPro" id="IPR014876">
    <property type="entry name" value="DEK_C"/>
</dbReference>
<feature type="transmembrane region" description="Helical" evidence="18">
    <location>
        <begin position="940"/>
        <end position="962"/>
    </location>
</feature>
<feature type="transmembrane region" description="Helical" evidence="18">
    <location>
        <begin position="1604"/>
        <end position="1624"/>
    </location>
</feature>
<dbReference type="GO" id="GO:0031505">
    <property type="term" value="P:fungal-type cell wall organization"/>
    <property type="evidence" value="ECO:0007669"/>
    <property type="project" value="TreeGrafter"/>
</dbReference>
<dbReference type="GO" id="GO:0005886">
    <property type="term" value="C:plasma membrane"/>
    <property type="evidence" value="ECO:0007669"/>
    <property type="project" value="UniProtKB-SubCell"/>
</dbReference>
<feature type="compositionally biased region" description="Polar residues" evidence="17">
    <location>
        <begin position="802"/>
        <end position="812"/>
    </location>
</feature>
<dbReference type="EC" id="2.4.1.16" evidence="2"/>
<dbReference type="KEGG" id="cput:CONPUDRAFT_89159"/>
<dbReference type="GO" id="GO:0003774">
    <property type="term" value="F:cytoskeletal motor activity"/>
    <property type="evidence" value="ECO:0007669"/>
    <property type="project" value="UniProtKB-UniRule"/>
</dbReference>
<dbReference type="InterPro" id="IPR027417">
    <property type="entry name" value="P-loop_NTPase"/>
</dbReference>
<evidence type="ECO:0000256" key="18">
    <source>
        <dbReference type="SAM" id="Phobius"/>
    </source>
</evidence>
<keyword evidence="10 16" id="KW-0518">Myosin</keyword>
<name>A0A5M3MVM6_CONPW</name>
<dbReference type="PROSITE" id="PS51456">
    <property type="entry name" value="MYOSIN_MOTOR"/>
    <property type="match status" value="1"/>
</dbReference>
<dbReference type="SMART" id="SM00242">
    <property type="entry name" value="MYSc"/>
    <property type="match status" value="1"/>
</dbReference>
<keyword evidence="7 16" id="KW-0547">Nucleotide-binding</keyword>